<sequence length="501" mass="55323">MRRKSLRHYLYLEDRRIAYVCGCFKGGVFTLRAAKTAELTSAGDVQEAVAFLRSAGLAGKRVIAAVGGSETVLREMRLPAASAEITRGMIRNEIAYFRKTAAATAVDMDLLERAGRGKEQHLLAYAMELERLEKRLLPLKEAGISCARLSVLPDCMAKFAFRMGARRQTAVVAALESDQLRLFLVKDGHCLINRNVRLNVRRFCDAGAEGLLYEEIADQIGKLVQFCEARTESETVQQVMILPGRLKDADAAAASVGGLLRLPCRCLRFDIRPAGKSQAAEEDIHFSAMVLCAAHRPEKGLSPVNLLAAERGLSRRGRGILPEGFGARCLLFAAANALAVAGIWCYLEAGTYRALQKSRELSAYLSEDKGVAAYREKMAKHQEQADDRAYQSRMEAAKNRIRTMKCLTMEGFEVLEDCLAPGMDIESVVYNKDTGYLSLRITMPDSGEAPGYVERVRDSGYFTEVEYSSWGYGTEAAGKQKLSMELKIRLTGKEGRQNAVQ</sequence>
<gene>
    <name evidence="1" type="ORF">CLOSTASPAR_06418</name>
</gene>
<reference evidence="1 2" key="2">
    <citation type="submission" date="2009-02" db="EMBL/GenBank/DDBJ databases">
        <title>Draft genome sequence of Clostridium asparagiforme (DSM 15981).</title>
        <authorList>
            <person name="Sudarsanam P."/>
            <person name="Ley R."/>
            <person name="Guruge J."/>
            <person name="Turnbaugh P.J."/>
            <person name="Mahowald M."/>
            <person name="Liep D."/>
            <person name="Gordon J."/>
        </authorList>
    </citation>
    <scope>NUCLEOTIDE SEQUENCE [LARGE SCALE GENOMIC DNA]</scope>
    <source>
        <strain evidence="1 2">DSM 15981</strain>
    </source>
</reference>
<dbReference type="Gene3D" id="3.30.1490.300">
    <property type="match status" value="1"/>
</dbReference>
<accession>C0DAW3</accession>
<proteinExistence type="predicted"/>
<dbReference type="Proteomes" id="UP000004756">
    <property type="component" value="Unassembled WGS sequence"/>
</dbReference>
<dbReference type="AlphaFoldDB" id="C0DAW3"/>
<comment type="caution">
    <text evidence="1">The sequence shown here is derived from an EMBL/GenBank/DDBJ whole genome shotgun (WGS) entry which is preliminary data.</text>
</comment>
<evidence type="ECO:0000313" key="2">
    <source>
        <dbReference type="Proteomes" id="UP000004756"/>
    </source>
</evidence>
<evidence type="ECO:0008006" key="3">
    <source>
        <dbReference type="Google" id="ProtNLM"/>
    </source>
</evidence>
<evidence type="ECO:0000313" key="1">
    <source>
        <dbReference type="EMBL" id="EEG51577.1"/>
    </source>
</evidence>
<name>C0DAW3_9FIRM</name>
<organism evidence="1 2">
    <name type="scientific">[Clostridium] asparagiforme DSM 15981</name>
    <dbReference type="NCBI Taxonomy" id="518636"/>
    <lineage>
        <taxon>Bacteria</taxon>
        <taxon>Bacillati</taxon>
        <taxon>Bacillota</taxon>
        <taxon>Clostridia</taxon>
        <taxon>Lachnospirales</taxon>
        <taxon>Lachnospiraceae</taxon>
        <taxon>Enterocloster</taxon>
    </lineage>
</organism>
<dbReference type="Gene3D" id="3.30.420.40">
    <property type="match status" value="2"/>
</dbReference>
<keyword evidence="2" id="KW-1185">Reference proteome</keyword>
<dbReference type="EMBL" id="ACCJ01000539">
    <property type="protein sequence ID" value="EEG51577.1"/>
    <property type="molecule type" value="Genomic_DNA"/>
</dbReference>
<dbReference type="HOGENOM" id="CLU_562257_0_0_9"/>
<reference evidence="1 2" key="1">
    <citation type="submission" date="2009-01" db="EMBL/GenBank/DDBJ databases">
        <authorList>
            <person name="Fulton L."/>
            <person name="Clifton S."/>
            <person name="Fulton B."/>
            <person name="Xu J."/>
            <person name="Minx P."/>
            <person name="Pepin K.H."/>
            <person name="Johnson M."/>
            <person name="Bhonagiri V."/>
            <person name="Nash W.E."/>
            <person name="Mardis E.R."/>
            <person name="Wilson R.K."/>
        </authorList>
    </citation>
    <scope>NUCLEOTIDE SEQUENCE [LARGE SCALE GENOMIC DNA]</scope>
    <source>
        <strain evidence="1 2">DSM 15981</strain>
    </source>
</reference>
<protein>
    <recommendedName>
        <fullName evidence="3">Fimbrial assembly protein PilN</fullName>
    </recommendedName>
</protein>